<dbReference type="InterPro" id="IPR029058">
    <property type="entry name" value="AB_hydrolase_fold"/>
</dbReference>
<organism evidence="1 2">
    <name type="scientific">Archangium gephyra</name>
    <dbReference type="NCBI Taxonomy" id="48"/>
    <lineage>
        <taxon>Bacteria</taxon>
        <taxon>Pseudomonadati</taxon>
        <taxon>Myxococcota</taxon>
        <taxon>Myxococcia</taxon>
        <taxon>Myxococcales</taxon>
        <taxon>Cystobacterineae</taxon>
        <taxon>Archangiaceae</taxon>
        <taxon>Archangium</taxon>
    </lineage>
</organism>
<dbReference type="EMBL" id="QFQP01000005">
    <property type="protein sequence ID" value="PZR15551.1"/>
    <property type="molecule type" value="Genomic_DNA"/>
</dbReference>
<reference evidence="1 2" key="1">
    <citation type="submission" date="2017-08" db="EMBL/GenBank/DDBJ databases">
        <title>Infants hospitalized years apart are colonized by the same room-sourced microbial strains.</title>
        <authorList>
            <person name="Brooks B."/>
            <person name="Olm M.R."/>
            <person name="Firek B.A."/>
            <person name="Baker R."/>
            <person name="Thomas B.C."/>
            <person name="Morowitz M.J."/>
            <person name="Banfield J.F."/>
        </authorList>
    </citation>
    <scope>NUCLEOTIDE SEQUENCE [LARGE SCALE GENOMIC DNA]</scope>
    <source>
        <strain evidence="1">S2_003_000_R2_14</strain>
    </source>
</reference>
<gene>
    <name evidence="1" type="ORF">DI536_08815</name>
</gene>
<evidence type="ECO:0000313" key="1">
    <source>
        <dbReference type="EMBL" id="PZR15551.1"/>
    </source>
</evidence>
<accession>A0A2W5VXX5</accession>
<dbReference type="SUPFAM" id="SSF53474">
    <property type="entry name" value="alpha/beta-Hydrolases"/>
    <property type="match status" value="1"/>
</dbReference>
<evidence type="ECO:0000313" key="2">
    <source>
        <dbReference type="Proteomes" id="UP000249061"/>
    </source>
</evidence>
<protein>
    <submittedName>
        <fullName evidence="1">Alpha/beta hydrolase</fullName>
    </submittedName>
</protein>
<dbReference type="Proteomes" id="UP000249061">
    <property type="component" value="Unassembled WGS sequence"/>
</dbReference>
<keyword evidence="1" id="KW-0378">Hydrolase</keyword>
<dbReference type="AlphaFoldDB" id="A0A2W5VXX5"/>
<comment type="caution">
    <text evidence="1">The sequence shown here is derived from an EMBL/GenBank/DDBJ whole genome shotgun (WGS) entry which is preliminary data.</text>
</comment>
<dbReference type="PANTHER" id="PTHR15394">
    <property type="entry name" value="SERINE HYDROLASE RBBP9"/>
    <property type="match status" value="1"/>
</dbReference>
<dbReference type="GO" id="GO:0016787">
    <property type="term" value="F:hydrolase activity"/>
    <property type="evidence" value="ECO:0007669"/>
    <property type="project" value="UniProtKB-KW"/>
</dbReference>
<sequence length="181" mass="19958">MRRQVLFIQGGGEGAHDEWDNSLVEGLRRELGDGYEVRYPRMPDEADPKYVTWASAIEEEMSALDDGAIIVGHSIGGTVLINYLATRTRKKLGAVVLLAAPYIGKGGWPSEEIEGDRELGKSLPSELPIHLFHGDDDETAPEKHVDLYAKAIPQAVVHRVNGDHQLNNDMTEVARHIRALG</sequence>
<dbReference type="Gene3D" id="3.40.50.1820">
    <property type="entry name" value="alpha/beta hydrolase"/>
    <property type="match status" value="1"/>
</dbReference>
<dbReference type="Pfam" id="PF06821">
    <property type="entry name" value="Ser_hydrolase"/>
    <property type="match status" value="1"/>
</dbReference>
<dbReference type="InterPro" id="IPR010662">
    <property type="entry name" value="RBBP9/YdeN"/>
</dbReference>
<proteinExistence type="predicted"/>
<dbReference type="PANTHER" id="PTHR15394:SF3">
    <property type="entry name" value="SERINE HYDROLASE RBBP9"/>
    <property type="match status" value="1"/>
</dbReference>
<name>A0A2W5VXX5_9BACT</name>